<gene>
    <name evidence="6 9" type="primary">ade</name>
    <name evidence="9" type="ORF">GCM10022246_20450</name>
</gene>
<comment type="cofactor">
    <cofactor evidence="6">
        <name>Mn(2+)</name>
        <dbReference type="ChEBI" id="CHEBI:29035"/>
    </cofactor>
</comment>
<dbReference type="InterPro" id="IPR026912">
    <property type="entry name" value="Adenine_deam_C"/>
</dbReference>
<evidence type="ECO:0000256" key="6">
    <source>
        <dbReference type="HAMAP-Rule" id="MF_01518"/>
    </source>
</evidence>
<dbReference type="PANTHER" id="PTHR11113:SF2">
    <property type="entry name" value="ADENINE DEAMINASE"/>
    <property type="match status" value="1"/>
</dbReference>
<sequence>MSNFKIQGNIVDTTKRNIFFGEVEIEDGKIKSINKISEIKDKTHFILPGFIDSHVHIESSMLIPSEFARLAVVHGTVATISDPHEIANVCGMEGVEFMIENGNTVPFKFNFGAPSCVPATIFETAGAELNHNDVRSLLERPEIKYLSEMMNFPGVLYKDEEVLKKIAAAHELGKPVDGHAPGLRGDAVQQYIDAGISTDHECFTAEEALDKLQRGMKILIREGSAAKNFDALIDLLNDWPEMMMFCSDDKHPDSLVENHINELCARAVAKGIDIFNVLQAACINPILHYKLDVGALQIGDYADFVVAEDLVNFKIKQTYIDGVLLSENGNTVGDWVKHNKDKESVNHFDCNFKKVEDFVYPYQKQDEIPVIEALDGQLITNKLTAKPKVSNGNIISDLEKDVLKMVVVNRYHEAPIAISFVKNFGMKHGAIASSVAHDSHNIIAVGVDDLSICEAVNLVIKETGGVVAVGNGKEEVLALPVAGLMSNHNGYEVAQRYTSIDQFAKDLGSTLVAPFMTLSFMALLVIPHLKLSDKGLFDGDKFEFV</sequence>
<dbReference type="Proteomes" id="UP001501081">
    <property type="component" value="Unassembled WGS sequence"/>
</dbReference>
<evidence type="ECO:0000259" key="7">
    <source>
        <dbReference type="Pfam" id="PF01979"/>
    </source>
</evidence>
<feature type="domain" description="Adenine deaminase C-terminal" evidence="8">
    <location>
        <begin position="377"/>
        <end position="543"/>
    </location>
</feature>
<protein>
    <recommendedName>
        <fullName evidence="2 6">Adenine deaminase</fullName>
        <shortName evidence="6">Adenase</shortName>
        <shortName evidence="6">Adenine aminase</shortName>
        <ecNumber evidence="2 6">3.5.4.2</ecNumber>
    </recommendedName>
</protein>
<dbReference type="InterPro" id="IPR006680">
    <property type="entry name" value="Amidohydro-rel"/>
</dbReference>
<dbReference type="SUPFAM" id="SSF51556">
    <property type="entry name" value="Metallo-dependent hydrolases"/>
    <property type="match status" value="1"/>
</dbReference>
<proteinExistence type="inferred from homology"/>
<evidence type="ECO:0000256" key="4">
    <source>
        <dbReference type="ARBA" id="ARBA00023211"/>
    </source>
</evidence>
<dbReference type="RefSeq" id="WP_344766748.1">
    <property type="nucleotide sequence ID" value="NZ_BAABAK010000010.1"/>
</dbReference>
<dbReference type="Pfam" id="PF13382">
    <property type="entry name" value="Adenine_deam_C"/>
    <property type="match status" value="1"/>
</dbReference>
<dbReference type="CDD" id="cd01295">
    <property type="entry name" value="AdeC"/>
    <property type="match status" value="1"/>
</dbReference>
<comment type="catalytic activity">
    <reaction evidence="5 6">
        <text>adenine + H2O + H(+) = hypoxanthine + NH4(+)</text>
        <dbReference type="Rhea" id="RHEA:23688"/>
        <dbReference type="ChEBI" id="CHEBI:15377"/>
        <dbReference type="ChEBI" id="CHEBI:15378"/>
        <dbReference type="ChEBI" id="CHEBI:16708"/>
        <dbReference type="ChEBI" id="CHEBI:17368"/>
        <dbReference type="ChEBI" id="CHEBI:28938"/>
        <dbReference type="EC" id="3.5.4.2"/>
    </reaction>
</comment>
<dbReference type="EC" id="3.5.4.2" evidence="2 6"/>
<evidence type="ECO:0000256" key="1">
    <source>
        <dbReference type="ARBA" id="ARBA00006773"/>
    </source>
</evidence>
<dbReference type="InterPro" id="IPR006679">
    <property type="entry name" value="Adenine_deam"/>
</dbReference>
<dbReference type="Pfam" id="PF01979">
    <property type="entry name" value="Amidohydro_1"/>
    <property type="match status" value="1"/>
</dbReference>
<dbReference type="PANTHER" id="PTHR11113">
    <property type="entry name" value="N-ACETYLGLUCOSAMINE-6-PHOSPHATE DEACETYLASE"/>
    <property type="match status" value="1"/>
</dbReference>
<evidence type="ECO:0000256" key="5">
    <source>
        <dbReference type="ARBA" id="ARBA00047720"/>
    </source>
</evidence>
<dbReference type="NCBIfam" id="TIGR01178">
    <property type="entry name" value="ade"/>
    <property type="match status" value="1"/>
</dbReference>
<keyword evidence="4 6" id="KW-0464">Manganese</keyword>
<dbReference type="Gene3D" id="2.30.40.10">
    <property type="entry name" value="Urease, subunit C, domain 1"/>
    <property type="match status" value="1"/>
</dbReference>
<accession>A0ABP7PLU8</accession>
<evidence type="ECO:0000256" key="2">
    <source>
        <dbReference type="ARBA" id="ARBA00012782"/>
    </source>
</evidence>
<name>A0ABP7PLU8_9SPHI</name>
<evidence type="ECO:0000313" key="10">
    <source>
        <dbReference type="Proteomes" id="UP001501081"/>
    </source>
</evidence>
<dbReference type="HAMAP" id="MF_01518">
    <property type="entry name" value="Adenine_deamin"/>
    <property type="match status" value="1"/>
</dbReference>
<feature type="domain" description="Amidohydrolase-related" evidence="7">
    <location>
        <begin position="45"/>
        <end position="324"/>
    </location>
</feature>
<dbReference type="Gene3D" id="3.20.20.140">
    <property type="entry name" value="Metal-dependent hydrolases"/>
    <property type="match status" value="1"/>
</dbReference>
<dbReference type="InterPro" id="IPR011059">
    <property type="entry name" value="Metal-dep_hydrolase_composite"/>
</dbReference>
<dbReference type="EMBL" id="BAABAK010000010">
    <property type="protein sequence ID" value="GAA3967581.1"/>
    <property type="molecule type" value="Genomic_DNA"/>
</dbReference>
<dbReference type="InterPro" id="IPR032466">
    <property type="entry name" value="Metal_Hydrolase"/>
</dbReference>
<organism evidence="9 10">
    <name type="scientific">Pedobacter ginsengiterrae</name>
    <dbReference type="NCBI Taxonomy" id="871696"/>
    <lineage>
        <taxon>Bacteria</taxon>
        <taxon>Pseudomonadati</taxon>
        <taxon>Bacteroidota</taxon>
        <taxon>Sphingobacteriia</taxon>
        <taxon>Sphingobacteriales</taxon>
        <taxon>Sphingobacteriaceae</taxon>
        <taxon>Pedobacter</taxon>
    </lineage>
</organism>
<evidence type="ECO:0000313" key="9">
    <source>
        <dbReference type="EMBL" id="GAA3967581.1"/>
    </source>
</evidence>
<keyword evidence="10" id="KW-1185">Reference proteome</keyword>
<reference evidence="10" key="1">
    <citation type="journal article" date="2019" name="Int. J. Syst. Evol. Microbiol.">
        <title>The Global Catalogue of Microorganisms (GCM) 10K type strain sequencing project: providing services to taxonomists for standard genome sequencing and annotation.</title>
        <authorList>
            <consortium name="The Broad Institute Genomics Platform"/>
            <consortium name="The Broad Institute Genome Sequencing Center for Infectious Disease"/>
            <person name="Wu L."/>
            <person name="Ma J."/>
        </authorList>
    </citation>
    <scope>NUCLEOTIDE SEQUENCE [LARGE SCALE GENOMIC DNA]</scope>
    <source>
        <strain evidence="10">JCM 17338</strain>
    </source>
</reference>
<evidence type="ECO:0000256" key="3">
    <source>
        <dbReference type="ARBA" id="ARBA00022801"/>
    </source>
</evidence>
<comment type="caution">
    <text evidence="9">The sequence shown here is derived from an EMBL/GenBank/DDBJ whole genome shotgun (WGS) entry which is preliminary data.</text>
</comment>
<dbReference type="SUPFAM" id="SSF51338">
    <property type="entry name" value="Composite domain of metallo-dependent hydrolases"/>
    <property type="match status" value="1"/>
</dbReference>
<evidence type="ECO:0000259" key="8">
    <source>
        <dbReference type="Pfam" id="PF13382"/>
    </source>
</evidence>
<keyword evidence="3 6" id="KW-0378">Hydrolase</keyword>
<comment type="similarity">
    <text evidence="1 6">Belongs to the metallo-dependent hydrolases superfamily. Adenine deaminase family.</text>
</comment>